<dbReference type="KEGG" id="asla:NCTC11923_00340"/>
<evidence type="ECO:0000256" key="5">
    <source>
        <dbReference type="ARBA" id="ARBA00023136"/>
    </source>
</evidence>
<sequence length="810" mass="84249">MSVPTRRILRPGPPPSASLLLIRRALRKHPGLVAAITILCLIAGLLITTALVMITQHGAYLEAKADDWRTPDAVVLLPRDERADAVEAALRRDDRVTEVEADPMVAISGSIPYGEDTLPSSFVFYDADSTPDMGRREVVTQAAWPVDNPVWAPLTLQAAGGYELGDELVLSTPAGERRFHIQGFVEATYGGMPPLGQIWLGVPQADYRALEARAQQDMLELSADPAASSAGAQTGTIPVPSVLIKTRLEDPGSRPEAAIAQATEDQGITEVWGMSRRTVSMANETSVGLMAVVVLLFSSMITAVVVLVLAFMLRTAIREDLEAVGMLRAMGMTTGGVTRPMVTGFALVGAAGALIGAVLSHAVLPHLSTMLRAQTGISWQAHPDPVILAGCAAGVGAIIWLTDALTARRAGRMSAVEALRGGQADHAFTRTRLPLGRTRGPLAMLLGLKAILAAPGRSSLIAVVSAACAMASVFSACGLGTLALRDNALSLLLGGVMEQVSVTATDPDQVQQAVNRASGMPQVAAALPMDHRSETIDGGGVMIVVVDQPEELPTSPVYEGRSARQPNEVVLGPGLARSLGLEVGDTWTVGLSGDSHDYLVTGLASGAANFGRFAMMTRQAYAELAPEASLSGVGVFVEEGADAAAVAAQLQEDLGSDYQVVNMRDAMAVQVGSYLSMIPLLSAVLMISTALAVVLVVGLMTGSLVARSRTESGLLKALGMTARQAAARVRWSILPPLITGTLVGCLAGLALVRPLLTAMLSGVGIMRVTVGIPAWPALVLGAAVVLAAVAASALAARPIARISAHSLMAD</sequence>
<dbReference type="STRING" id="1278298.GCA_000428685_02041"/>
<feature type="domain" description="MacB-like periplasmic core" evidence="9">
    <location>
        <begin position="460"/>
        <end position="652"/>
    </location>
</feature>
<feature type="transmembrane region" description="Helical" evidence="7">
    <location>
        <begin position="733"/>
        <end position="752"/>
    </location>
</feature>
<comment type="similarity">
    <text evidence="6">Belongs to the ABC-4 integral membrane protein family.</text>
</comment>
<feature type="transmembrane region" description="Helical" evidence="7">
    <location>
        <begin position="342"/>
        <end position="364"/>
    </location>
</feature>
<reference evidence="10 11" key="1">
    <citation type="submission" date="2018-12" db="EMBL/GenBank/DDBJ databases">
        <authorList>
            <consortium name="Pathogen Informatics"/>
        </authorList>
    </citation>
    <scope>NUCLEOTIDE SEQUENCE [LARGE SCALE GENOMIC DNA]</scope>
    <source>
        <strain evidence="10 11">NCTC11923</strain>
    </source>
</reference>
<dbReference type="InterPro" id="IPR025857">
    <property type="entry name" value="MacB_PCD"/>
</dbReference>
<dbReference type="AlphaFoldDB" id="A0A448K9Y4"/>
<evidence type="ECO:0000313" key="10">
    <source>
        <dbReference type="EMBL" id="VEG73731.1"/>
    </source>
</evidence>
<feature type="transmembrane region" description="Helical" evidence="7">
    <location>
        <begin position="287"/>
        <end position="313"/>
    </location>
</feature>
<evidence type="ECO:0000313" key="11">
    <source>
        <dbReference type="Proteomes" id="UP000276899"/>
    </source>
</evidence>
<feature type="transmembrane region" description="Helical" evidence="7">
    <location>
        <begin position="32"/>
        <end position="54"/>
    </location>
</feature>
<evidence type="ECO:0000256" key="1">
    <source>
        <dbReference type="ARBA" id="ARBA00004651"/>
    </source>
</evidence>
<evidence type="ECO:0000256" key="2">
    <source>
        <dbReference type="ARBA" id="ARBA00022475"/>
    </source>
</evidence>
<keyword evidence="3 7" id="KW-0812">Transmembrane</keyword>
<proteinExistence type="inferred from homology"/>
<organism evidence="10 11">
    <name type="scientific">Actinomyces slackii</name>
    <dbReference type="NCBI Taxonomy" id="52774"/>
    <lineage>
        <taxon>Bacteria</taxon>
        <taxon>Bacillati</taxon>
        <taxon>Actinomycetota</taxon>
        <taxon>Actinomycetes</taxon>
        <taxon>Actinomycetales</taxon>
        <taxon>Actinomycetaceae</taxon>
        <taxon>Actinomyces</taxon>
    </lineage>
</organism>
<feature type="domain" description="ABC3 transporter permease C-terminal" evidence="8">
    <location>
        <begin position="296"/>
        <end position="414"/>
    </location>
</feature>
<dbReference type="InterPro" id="IPR003838">
    <property type="entry name" value="ABC3_permease_C"/>
</dbReference>
<accession>A0A448K9Y4</accession>
<feature type="transmembrane region" description="Helical" evidence="7">
    <location>
        <begin position="680"/>
        <end position="706"/>
    </location>
</feature>
<evidence type="ECO:0000256" key="7">
    <source>
        <dbReference type="SAM" id="Phobius"/>
    </source>
</evidence>
<name>A0A448K9Y4_9ACTO</name>
<gene>
    <name evidence="10" type="ORF">NCTC11923_00340</name>
</gene>
<evidence type="ECO:0000256" key="3">
    <source>
        <dbReference type="ARBA" id="ARBA00022692"/>
    </source>
</evidence>
<feature type="transmembrane region" description="Helical" evidence="7">
    <location>
        <begin position="772"/>
        <end position="796"/>
    </location>
</feature>
<feature type="domain" description="ABC3 transporter permease C-terminal" evidence="8">
    <location>
        <begin position="684"/>
        <end position="803"/>
    </location>
</feature>
<dbReference type="Pfam" id="PF02687">
    <property type="entry name" value="FtsX"/>
    <property type="match status" value="2"/>
</dbReference>
<dbReference type="InterPro" id="IPR050250">
    <property type="entry name" value="Macrolide_Exporter_MacB"/>
</dbReference>
<evidence type="ECO:0000256" key="6">
    <source>
        <dbReference type="ARBA" id="ARBA00038076"/>
    </source>
</evidence>
<protein>
    <submittedName>
        <fullName evidence="10">Acidobacterial duplicated orphan permease</fullName>
    </submittedName>
</protein>
<dbReference type="PANTHER" id="PTHR30572:SF4">
    <property type="entry name" value="ABC TRANSPORTER PERMEASE YTRF"/>
    <property type="match status" value="1"/>
</dbReference>
<dbReference type="GO" id="GO:0022857">
    <property type="term" value="F:transmembrane transporter activity"/>
    <property type="evidence" value="ECO:0007669"/>
    <property type="project" value="TreeGrafter"/>
</dbReference>
<dbReference type="Proteomes" id="UP000276899">
    <property type="component" value="Chromosome"/>
</dbReference>
<dbReference type="Pfam" id="PF12704">
    <property type="entry name" value="MacB_PCD"/>
    <property type="match status" value="1"/>
</dbReference>
<evidence type="ECO:0000256" key="4">
    <source>
        <dbReference type="ARBA" id="ARBA00022989"/>
    </source>
</evidence>
<evidence type="ECO:0000259" key="8">
    <source>
        <dbReference type="Pfam" id="PF02687"/>
    </source>
</evidence>
<feature type="transmembrane region" description="Helical" evidence="7">
    <location>
        <begin position="460"/>
        <end position="484"/>
    </location>
</feature>
<comment type="subcellular location">
    <subcellularLocation>
        <location evidence="1">Cell membrane</location>
        <topology evidence="1">Multi-pass membrane protein</topology>
    </subcellularLocation>
</comment>
<keyword evidence="2" id="KW-1003">Cell membrane</keyword>
<keyword evidence="11" id="KW-1185">Reference proteome</keyword>
<dbReference type="RefSeq" id="WP_232012080.1">
    <property type="nucleotide sequence ID" value="NZ_CBCRWE010000104.1"/>
</dbReference>
<dbReference type="EMBL" id="LR134363">
    <property type="protein sequence ID" value="VEG73731.1"/>
    <property type="molecule type" value="Genomic_DNA"/>
</dbReference>
<feature type="transmembrane region" description="Helical" evidence="7">
    <location>
        <begin position="386"/>
        <end position="405"/>
    </location>
</feature>
<keyword evidence="4 7" id="KW-1133">Transmembrane helix</keyword>
<keyword evidence="5 7" id="KW-0472">Membrane</keyword>
<dbReference type="GO" id="GO:0005886">
    <property type="term" value="C:plasma membrane"/>
    <property type="evidence" value="ECO:0007669"/>
    <property type="project" value="UniProtKB-SubCell"/>
</dbReference>
<dbReference type="PANTHER" id="PTHR30572">
    <property type="entry name" value="MEMBRANE COMPONENT OF TRANSPORTER-RELATED"/>
    <property type="match status" value="1"/>
</dbReference>
<evidence type="ECO:0000259" key="9">
    <source>
        <dbReference type="Pfam" id="PF12704"/>
    </source>
</evidence>